<gene>
    <name evidence="1" type="ORF">CCAM_LOCUS42176</name>
</gene>
<organism evidence="1 2">
    <name type="scientific">Cuscuta campestris</name>
    <dbReference type="NCBI Taxonomy" id="132261"/>
    <lineage>
        <taxon>Eukaryota</taxon>
        <taxon>Viridiplantae</taxon>
        <taxon>Streptophyta</taxon>
        <taxon>Embryophyta</taxon>
        <taxon>Tracheophyta</taxon>
        <taxon>Spermatophyta</taxon>
        <taxon>Magnoliopsida</taxon>
        <taxon>eudicotyledons</taxon>
        <taxon>Gunneridae</taxon>
        <taxon>Pentapetalae</taxon>
        <taxon>asterids</taxon>
        <taxon>lamiids</taxon>
        <taxon>Solanales</taxon>
        <taxon>Convolvulaceae</taxon>
        <taxon>Cuscuteae</taxon>
        <taxon>Cuscuta</taxon>
        <taxon>Cuscuta subgen. Grammica</taxon>
        <taxon>Cuscuta sect. Cleistogrammica</taxon>
    </lineage>
</organism>
<protein>
    <submittedName>
        <fullName evidence="1">Uncharacterized protein</fullName>
    </submittedName>
</protein>
<evidence type="ECO:0000313" key="2">
    <source>
        <dbReference type="Proteomes" id="UP000595140"/>
    </source>
</evidence>
<proteinExistence type="predicted"/>
<dbReference type="AlphaFoldDB" id="A0A484NGY9"/>
<keyword evidence="2" id="KW-1185">Reference proteome</keyword>
<reference evidence="1 2" key="1">
    <citation type="submission" date="2018-04" db="EMBL/GenBank/DDBJ databases">
        <authorList>
            <person name="Vogel A."/>
        </authorList>
    </citation>
    <scope>NUCLEOTIDE SEQUENCE [LARGE SCALE GENOMIC DNA]</scope>
</reference>
<accession>A0A484NGY9</accession>
<dbReference type="Proteomes" id="UP000595140">
    <property type="component" value="Unassembled WGS sequence"/>
</dbReference>
<name>A0A484NGY9_9ASTE</name>
<evidence type="ECO:0000313" key="1">
    <source>
        <dbReference type="EMBL" id="VFR00401.1"/>
    </source>
</evidence>
<dbReference type="EMBL" id="OOIL02006696">
    <property type="protein sequence ID" value="VFR00401.1"/>
    <property type="molecule type" value="Genomic_DNA"/>
</dbReference>
<sequence>MKRRQGRKEKKGVCAVPFKRENATGEMDASFLMMNKELQTRVGDVKKIDVQNGGMKTTVTCTRSIKEWIQ</sequence>